<dbReference type="SUPFAM" id="SSF118196">
    <property type="entry name" value="YaeB-like"/>
    <property type="match status" value="1"/>
</dbReference>
<feature type="domain" description="TsaA-like" evidence="3">
    <location>
        <begin position="12"/>
        <end position="154"/>
    </location>
</feature>
<evidence type="ECO:0000313" key="5">
    <source>
        <dbReference type="Proteomes" id="UP000675379"/>
    </source>
</evidence>
<dbReference type="InterPro" id="IPR041369">
    <property type="entry name" value="TrmO_C"/>
</dbReference>
<dbReference type="NCBIfam" id="TIGR00104">
    <property type="entry name" value="tRNA_TsaA"/>
    <property type="match status" value="1"/>
</dbReference>
<protein>
    <submittedName>
        <fullName evidence="4">tRNA (N6-threonylcarbamoyladenosine(37)-N6)-methyltransferase TrmO</fullName>
    </submittedName>
</protein>
<dbReference type="Pfam" id="PF18389">
    <property type="entry name" value="TrmO_C"/>
    <property type="match status" value="1"/>
</dbReference>
<dbReference type="Gene3D" id="2.40.30.70">
    <property type="entry name" value="YaeB-like"/>
    <property type="match status" value="1"/>
</dbReference>
<dbReference type="PROSITE" id="PS01318">
    <property type="entry name" value="TSAA_1"/>
    <property type="match status" value="1"/>
</dbReference>
<evidence type="ECO:0000313" key="4">
    <source>
        <dbReference type="EMBL" id="MBR0576041.1"/>
    </source>
</evidence>
<comment type="similarity">
    <text evidence="2">Belongs to the tRNA methyltransferase O family.</text>
</comment>
<reference evidence="4" key="1">
    <citation type="submission" date="2021-04" db="EMBL/GenBank/DDBJ databases">
        <title>Proteiniclasticum sedimins sp. nov., an obligate anaerobic bacterium isolated from anaerobic sludge.</title>
        <authorList>
            <person name="Liu J."/>
        </authorList>
    </citation>
    <scope>NUCLEOTIDE SEQUENCE</scope>
    <source>
        <strain evidence="4">BAD-10</strain>
    </source>
</reference>
<dbReference type="Proteomes" id="UP000675379">
    <property type="component" value="Unassembled WGS sequence"/>
</dbReference>
<dbReference type="InterPro" id="IPR036413">
    <property type="entry name" value="YaeB-like_sf"/>
</dbReference>
<dbReference type="CDD" id="cd09281">
    <property type="entry name" value="UPF0066"/>
    <property type="match status" value="1"/>
</dbReference>
<accession>A0A941HQ33</accession>
<evidence type="ECO:0000259" key="3">
    <source>
        <dbReference type="PROSITE" id="PS51668"/>
    </source>
</evidence>
<dbReference type="RefSeq" id="WP_211800792.1">
    <property type="nucleotide sequence ID" value="NZ_JAGSCS010000007.1"/>
</dbReference>
<dbReference type="InterPro" id="IPR023368">
    <property type="entry name" value="UPF0066_cons_site"/>
</dbReference>
<keyword evidence="5" id="KW-1185">Reference proteome</keyword>
<evidence type="ECO:0000256" key="2">
    <source>
        <dbReference type="ARBA" id="ARBA00033753"/>
    </source>
</evidence>
<dbReference type="Gene3D" id="3.30.2310.10">
    <property type="entry name" value="YaeB-like"/>
    <property type="match status" value="1"/>
</dbReference>
<name>A0A941HQ33_9CLOT</name>
<dbReference type="InterPro" id="IPR023370">
    <property type="entry name" value="TrmO-like_N"/>
</dbReference>
<dbReference type="AlphaFoldDB" id="A0A941HQ33"/>
<dbReference type="PROSITE" id="PS51668">
    <property type="entry name" value="TSAA_2"/>
    <property type="match status" value="1"/>
</dbReference>
<proteinExistence type="inferred from homology"/>
<organism evidence="4 5">
    <name type="scientific">Proteiniclasticum sediminis</name>
    <dbReference type="NCBI Taxonomy" id="2804028"/>
    <lineage>
        <taxon>Bacteria</taxon>
        <taxon>Bacillati</taxon>
        <taxon>Bacillota</taxon>
        <taxon>Clostridia</taxon>
        <taxon>Eubacteriales</taxon>
        <taxon>Clostridiaceae</taxon>
        <taxon>Proteiniclasticum</taxon>
    </lineage>
</organism>
<dbReference type="PANTHER" id="PTHR12818:SF0">
    <property type="entry name" value="TRNA (ADENINE(37)-N6)-METHYLTRANSFERASE"/>
    <property type="match status" value="1"/>
</dbReference>
<dbReference type="EMBL" id="JAGSCS010000007">
    <property type="protein sequence ID" value="MBR0576041.1"/>
    <property type="molecule type" value="Genomic_DNA"/>
</dbReference>
<gene>
    <name evidence="4" type="primary">tsaA</name>
    <name evidence="4" type="ORF">KCG48_06765</name>
</gene>
<dbReference type="Pfam" id="PF01980">
    <property type="entry name" value="TrmO_N"/>
    <property type="match status" value="1"/>
</dbReference>
<dbReference type="PANTHER" id="PTHR12818">
    <property type="entry name" value="TRNA (ADENINE(37)-N6)-METHYLTRANSFERASE"/>
    <property type="match status" value="1"/>
</dbReference>
<dbReference type="InterPro" id="IPR036414">
    <property type="entry name" value="YaeB_N_sf"/>
</dbReference>
<comment type="caution">
    <text evidence="4">The sequence shown here is derived from an EMBL/GenBank/DDBJ whole genome shotgun (WGS) entry which is preliminary data.</text>
</comment>
<dbReference type="InterPro" id="IPR040372">
    <property type="entry name" value="YaeB-like"/>
</dbReference>
<sequence length="235" mass="26514">MEKEEKVRGLEMKIIARIHTALPTKFGVPRQSGLVDEFEATVVFEPEYRNADAVRGLEEYSHIWLIWQFSEAVKDTWSPTVRPPRLGGNTRMGVFATRSPFRPNALGLSSVKLTRITMDPQLGPVLHVRGADMMDNTPVFDIKPYLAYGDSHPEATGGFTDHVAERRLLVVIPPDLLEAIPQDQRETLRGLLAHDPRPSYQNDPQRVYGMRFGDFDVRFLVAEGVLTVCEVTKIS</sequence>
<keyword evidence="1" id="KW-0949">S-adenosyl-L-methionine</keyword>
<evidence type="ECO:0000256" key="1">
    <source>
        <dbReference type="ARBA" id="ARBA00022691"/>
    </source>
</evidence>